<sequence>MAGQGARDISSSQQAGFSVGDVVGAHVSPLEVFSDAIGYKVDPSRRDERSRRTRESRISNQESVRGPRPAVIVETMTDPSSGKESFLVNLFASFSSTPLDRLYENTKDLTIPVANPRSKFPDSVQCIRTDPPWPKDIQYVITRSVWTSDIEEWRCRSGQRYRVSQENCGLLNAIGAQQGRRLRVKLRTYPRNGAGWLEDIKQAIAVVYTKESNNDESAKVCTFERKRNYDYNTMMQPKIFSKRAFSVRTFMSSRSKAPTVAPITEDQSNDSEDGSWSIVSTKATQGEE</sequence>
<dbReference type="EMBL" id="JBANRG010000023">
    <property type="protein sequence ID" value="KAK7455166.1"/>
    <property type="molecule type" value="Genomic_DNA"/>
</dbReference>
<feature type="region of interest" description="Disordered" evidence="1">
    <location>
        <begin position="255"/>
        <end position="288"/>
    </location>
</feature>
<evidence type="ECO:0000313" key="3">
    <source>
        <dbReference type="Proteomes" id="UP001498398"/>
    </source>
</evidence>
<name>A0ABR1JCB9_9AGAR</name>
<feature type="compositionally biased region" description="Polar residues" evidence="1">
    <location>
        <begin position="277"/>
        <end position="288"/>
    </location>
</feature>
<protein>
    <submittedName>
        <fullName evidence="2">Uncharacterized protein</fullName>
    </submittedName>
</protein>
<evidence type="ECO:0000256" key="1">
    <source>
        <dbReference type="SAM" id="MobiDB-lite"/>
    </source>
</evidence>
<keyword evidence="3" id="KW-1185">Reference proteome</keyword>
<feature type="compositionally biased region" description="Basic and acidic residues" evidence="1">
    <location>
        <begin position="43"/>
        <end position="57"/>
    </location>
</feature>
<gene>
    <name evidence="2" type="ORF">VKT23_011037</name>
</gene>
<evidence type="ECO:0000313" key="2">
    <source>
        <dbReference type="EMBL" id="KAK7455166.1"/>
    </source>
</evidence>
<feature type="region of interest" description="Disordered" evidence="1">
    <location>
        <begin position="43"/>
        <end position="68"/>
    </location>
</feature>
<proteinExistence type="predicted"/>
<reference evidence="2 3" key="1">
    <citation type="submission" date="2024-01" db="EMBL/GenBank/DDBJ databases">
        <title>A draft genome for the cacao thread blight pathogen Marasmiellus scandens.</title>
        <authorList>
            <person name="Baruah I.K."/>
            <person name="Leung J."/>
            <person name="Bukari Y."/>
            <person name="Amoako-Attah I."/>
            <person name="Meinhardt L.W."/>
            <person name="Bailey B.A."/>
            <person name="Cohen S.P."/>
        </authorList>
    </citation>
    <scope>NUCLEOTIDE SEQUENCE [LARGE SCALE GENOMIC DNA]</scope>
    <source>
        <strain evidence="2 3">GH-19</strain>
    </source>
</reference>
<accession>A0ABR1JCB9</accession>
<dbReference type="Proteomes" id="UP001498398">
    <property type="component" value="Unassembled WGS sequence"/>
</dbReference>
<organism evidence="2 3">
    <name type="scientific">Marasmiellus scandens</name>
    <dbReference type="NCBI Taxonomy" id="2682957"/>
    <lineage>
        <taxon>Eukaryota</taxon>
        <taxon>Fungi</taxon>
        <taxon>Dikarya</taxon>
        <taxon>Basidiomycota</taxon>
        <taxon>Agaricomycotina</taxon>
        <taxon>Agaricomycetes</taxon>
        <taxon>Agaricomycetidae</taxon>
        <taxon>Agaricales</taxon>
        <taxon>Marasmiineae</taxon>
        <taxon>Omphalotaceae</taxon>
        <taxon>Marasmiellus</taxon>
    </lineage>
</organism>
<comment type="caution">
    <text evidence="2">The sequence shown here is derived from an EMBL/GenBank/DDBJ whole genome shotgun (WGS) entry which is preliminary data.</text>
</comment>